<sequence>MEEIAKSPPSTTGVGHKRAGKHLPSSLPSVSLLTFHARERESCGEEELKNNTPQVLTCNEYQREVAVSQNIACKHIDRVFTFNKKEMTIQELTFRVLSVMSKLPSRSVQLFAGRALL</sequence>
<protein>
    <submittedName>
        <fullName evidence="1">Uncharacterized protein</fullName>
    </submittedName>
</protein>
<dbReference type="Proteomes" id="UP000828048">
    <property type="component" value="Chromosome 5"/>
</dbReference>
<accession>A0ACB7XZC8</accession>
<proteinExistence type="predicted"/>
<reference evidence="1 2" key="1">
    <citation type="journal article" date="2021" name="Hortic Res">
        <title>High-quality reference genome and annotation aids understanding of berry development for evergreen blueberry (Vaccinium darrowii).</title>
        <authorList>
            <person name="Yu J."/>
            <person name="Hulse-Kemp A.M."/>
            <person name="Babiker E."/>
            <person name="Staton M."/>
        </authorList>
    </citation>
    <scope>NUCLEOTIDE SEQUENCE [LARGE SCALE GENOMIC DNA]</scope>
    <source>
        <strain evidence="2">cv. NJ 8807/NJ 8810</strain>
        <tissue evidence="1">Young leaf</tissue>
    </source>
</reference>
<organism evidence="1 2">
    <name type="scientific">Vaccinium darrowii</name>
    <dbReference type="NCBI Taxonomy" id="229202"/>
    <lineage>
        <taxon>Eukaryota</taxon>
        <taxon>Viridiplantae</taxon>
        <taxon>Streptophyta</taxon>
        <taxon>Embryophyta</taxon>
        <taxon>Tracheophyta</taxon>
        <taxon>Spermatophyta</taxon>
        <taxon>Magnoliopsida</taxon>
        <taxon>eudicotyledons</taxon>
        <taxon>Gunneridae</taxon>
        <taxon>Pentapetalae</taxon>
        <taxon>asterids</taxon>
        <taxon>Ericales</taxon>
        <taxon>Ericaceae</taxon>
        <taxon>Vaccinioideae</taxon>
        <taxon>Vaccinieae</taxon>
        <taxon>Vaccinium</taxon>
    </lineage>
</organism>
<dbReference type="EMBL" id="CM037155">
    <property type="protein sequence ID" value="KAH7846624.1"/>
    <property type="molecule type" value="Genomic_DNA"/>
</dbReference>
<keyword evidence="2" id="KW-1185">Reference proteome</keyword>
<comment type="caution">
    <text evidence="1">The sequence shown here is derived from an EMBL/GenBank/DDBJ whole genome shotgun (WGS) entry which is preliminary data.</text>
</comment>
<evidence type="ECO:0000313" key="2">
    <source>
        <dbReference type="Proteomes" id="UP000828048"/>
    </source>
</evidence>
<gene>
    <name evidence="1" type="ORF">Vadar_016231</name>
</gene>
<evidence type="ECO:0000313" key="1">
    <source>
        <dbReference type="EMBL" id="KAH7846624.1"/>
    </source>
</evidence>
<name>A0ACB7XZC8_9ERIC</name>